<dbReference type="Proteomes" id="UP001408789">
    <property type="component" value="Unassembled WGS sequence"/>
</dbReference>
<dbReference type="GO" id="GO:0080044">
    <property type="term" value="F:quercetin 7-O-glucosyltransferase activity"/>
    <property type="evidence" value="ECO:0007669"/>
    <property type="project" value="TreeGrafter"/>
</dbReference>
<evidence type="ECO:0000256" key="2">
    <source>
        <dbReference type="ARBA" id="ARBA00022679"/>
    </source>
</evidence>
<keyword evidence="2" id="KW-0808">Transferase</keyword>
<dbReference type="FunFam" id="3.40.50.2000:FF:000061">
    <property type="entry name" value="UDP-glycosyltransferase 83A1"/>
    <property type="match status" value="1"/>
</dbReference>
<protein>
    <submittedName>
        <fullName evidence="3">Uncharacterized protein</fullName>
    </submittedName>
</protein>
<dbReference type="Gene3D" id="3.40.50.2000">
    <property type="entry name" value="Glycogen Phosphorylase B"/>
    <property type="match status" value="2"/>
</dbReference>
<evidence type="ECO:0000256" key="1">
    <source>
        <dbReference type="ARBA" id="ARBA00009995"/>
    </source>
</evidence>
<sequence>MKNIHVLLIPYPAQGHVTSLMEAARCFTSNGLKVTFVNTDFTHKRVMSAWSETDGPSGLMQMVSISDGMEPCDDRNDFGKLTKTMFQLMPTKLEELINDINGKDDEKITCIVADFSMGWVTRVARKMGIRLAVFCPTSAAVLAVIMSLQKLTVDGVINSKGVPLKDQMIHLSTSMPIMNPAYFFWLCMGDPITNQIFYDFLVVDGKEAAEDAVHIICNSAMELETGAFALFPKILPIGPLLATNTSTRQVGHFWHEDSTCLTWLDQQPIRSVIYVAFGSITIFDQQQFEELALALEDTKMPFLWVVRTGTSGDNVDYAYPSGYMDRIGTRGKMVSWAPQQEVLNHPAVACFMSHCGWNSTMEGVSNGVPFLCWPYFADQFFNKTYICDIWKTGLGLKKDDAGVVTRGEIKNKTEELLSNNIIKENALNLQETLMSGLRAGNSSNKNLNKFVDWVKEGNDHM</sequence>
<comment type="similarity">
    <text evidence="1">Belongs to the UDP-glycosyltransferase family.</text>
</comment>
<dbReference type="FunFam" id="3.40.50.2000:FF:000108">
    <property type="entry name" value="UDP-glycosyltransferase 83A1"/>
    <property type="match status" value="1"/>
</dbReference>
<dbReference type="PANTHER" id="PTHR11926:SF1412">
    <property type="entry name" value="UDP-GLYCOSYLTRANSFERASE 83A1-LIKE"/>
    <property type="match status" value="1"/>
</dbReference>
<dbReference type="AlphaFoldDB" id="A0AAP0CBY9"/>
<organism evidence="3 4">
    <name type="scientific">Deinandra increscens subsp. villosa</name>
    <dbReference type="NCBI Taxonomy" id="3103831"/>
    <lineage>
        <taxon>Eukaryota</taxon>
        <taxon>Viridiplantae</taxon>
        <taxon>Streptophyta</taxon>
        <taxon>Embryophyta</taxon>
        <taxon>Tracheophyta</taxon>
        <taxon>Spermatophyta</taxon>
        <taxon>Magnoliopsida</taxon>
        <taxon>eudicotyledons</taxon>
        <taxon>Gunneridae</taxon>
        <taxon>Pentapetalae</taxon>
        <taxon>asterids</taxon>
        <taxon>campanulids</taxon>
        <taxon>Asterales</taxon>
        <taxon>Asteraceae</taxon>
        <taxon>Asteroideae</taxon>
        <taxon>Heliantheae alliance</taxon>
        <taxon>Madieae</taxon>
        <taxon>Madiinae</taxon>
        <taxon>Deinandra</taxon>
    </lineage>
</organism>
<dbReference type="Pfam" id="PF00201">
    <property type="entry name" value="UDPGT"/>
    <property type="match status" value="1"/>
</dbReference>
<proteinExistence type="inferred from homology"/>
<dbReference type="GO" id="GO:0080043">
    <property type="term" value="F:quercetin 3-O-glucosyltransferase activity"/>
    <property type="evidence" value="ECO:0007669"/>
    <property type="project" value="TreeGrafter"/>
</dbReference>
<keyword evidence="4" id="KW-1185">Reference proteome</keyword>
<dbReference type="PANTHER" id="PTHR11926">
    <property type="entry name" value="GLUCOSYL/GLUCURONOSYL TRANSFERASES"/>
    <property type="match status" value="1"/>
</dbReference>
<gene>
    <name evidence="3" type="ORF">SSX86_025110</name>
</gene>
<evidence type="ECO:0000313" key="4">
    <source>
        <dbReference type="Proteomes" id="UP001408789"/>
    </source>
</evidence>
<reference evidence="3 4" key="1">
    <citation type="submission" date="2024-04" db="EMBL/GenBank/DDBJ databases">
        <title>The reference genome of an endangered Asteraceae, Deinandra increscens subsp. villosa, native to the Central Coast of California.</title>
        <authorList>
            <person name="Guilliams M."/>
            <person name="Hasenstab-Lehman K."/>
            <person name="Meyer R."/>
            <person name="Mcevoy S."/>
        </authorList>
    </citation>
    <scope>NUCLEOTIDE SEQUENCE [LARGE SCALE GENOMIC DNA]</scope>
    <source>
        <tissue evidence="3">Leaf</tissue>
    </source>
</reference>
<dbReference type="EMBL" id="JBCNJP010000025">
    <property type="protein sequence ID" value="KAK9054034.1"/>
    <property type="molecule type" value="Genomic_DNA"/>
</dbReference>
<dbReference type="SUPFAM" id="SSF53756">
    <property type="entry name" value="UDP-Glycosyltransferase/glycogen phosphorylase"/>
    <property type="match status" value="1"/>
</dbReference>
<name>A0AAP0CBY9_9ASTR</name>
<dbReference type="CDD" id="cd03784">
    <property type="entry name" value="GT1_Gtf-like"/>
    <property type="match status" value="1"/>
</dbReference>
<dbReference type="InterPro" id="IPR002213">
    <property type="entry name" value="UDP_glucos_trans"/>
</dbReference>
<evidence type="ECO:0000313" key="3">
    <source>
        <dbReference type="EMBL" id="KAK9054034.1"/>
    </source>
</evidence>
<accession>A0AAP0CBY9</accession>
<comment type="caution">
    <text evidence="3">The sequence shown here is derived from an EMBL/GenBank/DDBJ whole genome shotgun (WGS) entry which is preliminary data.</text>
</comment>